<dbReference type="OrthoDB" id="10261556at2759"/>
<accession>A0A834LJC3</accession>
<sequence length="1148" mass="128157">MEGRCVSSDQVFAELIGMGFEFSDVAEAVKAVGPSVETAVEYILNGSRRNSTIASTSSKLPISNTKALGKRTSSTSCSSYRMRQSTIKEHLQSAGRPKRSKTDNVSDVSVSGSQLLLEPLRESDETLHAVESKLKIEQETFLQRSPGQEELDIGPGWEQKVKNLLVKHFGFSSLKSFQKDAVAAWLAQRDCLVLAATGSDGVYHASATWLLENDLRFVSVRGLCGLRCCVRKVYSFVGKSLCFQLPALLTGKVVVVISPLISLMHDQCLKLAKHGVSACFLGSGQTDSTIEQKAMRGMYDIIYVCPETILRLIKPLQSLAESRGIALFAIDEVHCVSKWGHDFRPDYRRLSVLRENFRADKLKFLRFDIPLMALTATATAVVREDILSSLCMSNETKIVLTSFFRPNLRFSVKHSRTSSPKSYVNDFRELIDIYTRKKRPDKKEHDVVFQDMEHDSDSSTDTSNASIFDADKMSQIELDNVEDQSFSEKDDDVSSAKESQFPASDEKKLSVEYLEDECDLVQGVDDMDVSCGEFFGKSPDDSDIFGSSEKYDLQNKEEERLKLRQGHLEGPTIIYVPTRKETVSIANFLCKSGVKAAAYNAKLAKGHLRQVHHEFHENALEDNLTVPLLRAYDLKSQSVLRAFHGVDIRFVATRFGLVALCSALRCCGAGYWGEFTHYSIAKVLLIFVEIVPPSSKDLQCFCGLKIYQVWKPITKKLVEQGGMENQLIAIRSHTAVRSPRVLYANLSRIPSLLPSRRSEDQTKQAYKMLSDCFRCDVCVNAPPEMVNLKAEADAFMRVVAAHYFPKFIASDRLWWQGLARILADKGFIREGGDMPVNGFSFAPSGTPSSPNETPYDLQPGNCERQNFVAYHALPCCVYPEVLCQTAPLVSFHLQITEAAPTLRIRVQIKFPEPTKLGLEFLNCNGEQPFSIYPEADMLLSMRNDKPYSSFSEWGKGWADPEIRRQRLGKMRVRRNPRKRRSRKRQPDLKTARGRLYVSPRTRVVSETTKVAGGGGRTCGGGERKKKKVSKSVKACLQFPVARVARYLKKGRYAKRIGVGAPIYLAAVLEYLAAEVLELSGNAARDNKKNRINPRHLLLAVRNDDELAELLQGVTIASGGVLPNINPVLLPKKSSTAATDSDKASRPKN</sequence>
<dbReference type="GO" id="GO:0003677">
    <property type="term" value="F:DNA binding"/>
    <property type="evidence" value="ECO:0007669"/>
    <property type="project" value="UniProtKB-KW"/>
</dbReference>
<dbReference type="Pfam" id="PF00125">
    <property type="entry name" value="Histone"/>
    <property type="match status" value="1"/>
</dbReference>
<evidence type="ECO:0000313" key="14">
    <source>
        <dbReference type="EMBL" id="KAF7138516.1"/>
    </source>
</evidence>
<dbReference type="SUPFAM" id="SSF47113">
    <property type="entry name" value="Histone-fold"/>
    <property type="match status" value="1"/>
</dbReference>
<dbReference type="InterPro" id="IPR007125">
    <property type="entry name" value="H2A/H2B/H3"/>
</dbReference>
<evidence type="ECO:0000256" key="6">
    <source>
        <dbReference type="ARBA" id="ARBA00011538"/>
    </source>
</evidence>
<dbReference type="SUPFAM" id="SSF46934">
    <property type="entry name" value="UBA-like"/>
    <property type="match status" value="1"/>
</dbReference>
<dbReference type="AlphaFoldDB" id="A0A834LJC3"/>
<evidence type="ECO:0000256" key="5">
    <source>
        <dbReference type="ARBA" id="ARBA00010691"/>
    </source>
</evidence>
<dbReference type="GO" id="GO:0005634">
    <property type="term" value="C:nucleus"/>
    <property type="evidence" value="ECO:0007669"/>
    <property type="project" value="UniProtKB-SubCell"/>
</dbReference>
<name>A0A834LJC3_RHOSS</name>
<dbReference type="GO" id="GO:0000786">
    <property type="term" value="C:nucleosome"/>
    <property type="evidence" value="ECO:0007669"/>
    <property type="project" value="UniProtKB-KW"/>
</dbReference>
<dbReference type="InterPro" id="IPR015940">
    <property type="entry name" value="UBA"/>
</dbReference>
<dbReference type="GO" id="GO:0000724">
    <property type="term" value="P:double-strand break repair via homologous recombination"/>
    <property type="evidence" value="ECO:0007669"/>
    <property type="project" value="TreeGrafter"/>
</dbReference>
<protein>
    <submittedName>
        <fullName evidence="14">Uncharacterized protein</fullName>
    </submittedName>
</protein>
<evidence type="ECO:0000256" key="3">
    <source>
        <dbReference type="ARBA" id="ARBA00004286"/>
    </source>
</evidence>
<dbReference type="GO" id="GO:0009378">
    <property type="term" value="F:four-way junction helicase activity"/>
    <property type="evidence" value="ECO:0007669"/>
    <property type="project" value="TreeGrafter"/>
</dbReference>
<dbReference type="GO" id="GO:0043138">
    <property type="term" value="F:3'-5' DNA helicase activity"/>
    <property type="evidence" value="ECO:0007669"/>
    <property type="project" value="TreeGrafter"/>
</dbReference>
<gene>
    <name evidence="14" type="ORF">RHSIM_Rhsim07G0187000</name>
</gene>
<dbReference type="GO" id="GO:0005524">
    <property type="term" value="F:ATP binding"/>
    <property type="evidence" value="ECO:0007669"/>
    <property type="project" value="InterPro"/>
</dbReference>
<keyword evidence="15" id="KW-1185">Reference proteome</keyword>
<dbReference type="PROSITE" id="PS51192">
    <property type="entry name" value="HELICASE_ATP_BIND_1"/>
    <property type="match status" value="1"/>
</dbReference>
<comment type="caution">
    <text evidence="14">The sequence shown here is derived from an EMBL/GenBank/DDBJ whole genome shotgun (WGS) entry which is preliminary data.</text>
</comment>
<dbReference type="CDD" id="cd17920">
    <property type="entry name" value="DEXHc_RecQ"/>
    <property type="match status" value="1"/>
</dbReference>
<dbReference type="Gene3D" id="3.40.50.300">
    <property type="entry name" value="P-loop containing nucleotide triphosphate hydrolases"/>
    <property type="match status" value="2"/>
</dbReference>
<dbReference type="GO" id="GO:0005737">
    <property type="term" value="C:cytoplasm"/>
    <property type="evidence" value="ECO:0007669"/>
    <property type="project" value="TreeGrafter"/>
</dbReference>
<evidence type="ECO:0000256" key="10">
    <source>
        <dbReference type="ARBA" id="ARBA00023269"/>
    </source>
</evidence>
<keyword evidence="10" id="KW-0544">Nucleosome core</keyword>
<comment type="similarity">
    <text evidence="4">Belongs to the helicase family. RecQ subfamily.</text>
</comment>
<feature type="domain" description="Helicase ATP-binding" evidence="13">
    <location>
        <begin position="238"/>
        <end position="396"/>
    </location>
</feature>
<keyword evidence="9" id="KW-0539">Nucleus</keyword>
<dbReference type="GO" id="GO:0046982">
    <property type="term" value="F:protein heterodimerization activity"/>
    <property type="evidence" value="ECO:0007669"/>
    <property type="project" value="InterPro"/>
</dbReference>
<evidence type="ECO:0000256" key="4">
    <source>
        <dbReference type="ARBA" id="ARBA00005446"/>
    </source>
</evidence>
<evidence type="ECO:0000256" key="7">
    <source>
        <dbReference type="ARBA" id="ARBA00022454"/>
    </source>
</evidence>
<keyword evidence="8" id="KW-0238">DNA-binding</keyword>
<dbReference type="Gene3D" id="1.10.20.10">
    <property type="entry name" value="Histone, subunit A"/>
    <property type="match status" value="1"/>
</dbReference>
<feature type="compositionally biased region" description="Polar residues" evidence="11">
    <location>
        <begin position="66"/>
        <end position="85"/>
    </location>
</feature>
<evidence type="ECO:0000313" key="15">
    <source>
        <dbReference type="Proteomes" id="UP000626092"/>
    </source>
</evidence>
<comment type="subcellular location">
    <subcellularLocation>
        <location evidence="3">Chromosome</location>
    </subcellularLocation>
    <subcellularLocation>
        <location evidence="2">Nucleus</location>
    </subcellularLocation>
</comment>
<organism evidence="14 15">
    <name type="scientific">Rhododendron simsii</name>
    <name type="common">Sims's rhododendron</name>
    <dbReference type="NCBI Taxonomy" id="118357"/>
    <lineage>
        <taxon>Eukaryota</taxon>
        <taxon>Viridiplantae</taxon>
        <taxon>Streptophyta</taxon>
        <taxon>Embryophyta</taxon>
        <taxon>Tracheophyta</taxon>
        <taxon>Spermatophyta</taxon>
        <taxon>Magnoliopsida</taxon>
        <taxon>eudicotyledons</taxon>
        <taxon>Gunneridae</taxon>
        <taxon>Pentapetalae</taxon>
        <taxon>asterids</taxon>
        <taxon>Ericales</taxon>
        <taxon>Ericaceae</taxon>
        <taxon>Ericoideae</taxon>
        <taxon>Rhodoreae</taxon>
        <taxon>Rhododendron</taxon>
    </lineage>
</organism>
<comment type="subunit">
    <text evidence="6">The nucleosome is a histone octamer containing two molecules each of H2A, H2B, H3 and H4 assembled in one H3-H4 heterotetramer and two H2A-H2B heterodimers. The octamer wraps approximately 147 bp of DNA.</text>
</comment>
<dbReference type="InterPro" id="IPR014001">
    <property type="entry name" value="Helicase_ATP-bd"/>
</dbReference>
<evidence type="ECO:0000259" key="13">
    <source>
        <dbReference type="PROSITE" id="PS51192"/>
    </source>
</evidence>
<evidence type="ECO:0000256" key="1">
    <source>
        <dbReference type="ARBA" id="ARBA00002001"/>
    </source>
</evidence>
<feature type="domain" description="UBA" evidence="12">
    <location>
        <begin position="6"/>
        <end position="46"/>
    </location>
</feature>
<dbReference type="PROSITE" id="PS50030">
    <property type="entry name" value="UBA"/>
    <property type="match status" value="1"/>
</dbReference>
<dbReference type="PANTHER" id="PTHR13710:SF69">
    <property type="entry name" value="ATP-DEPENDENT DNA HELICASE Q-LIKE SIM"/>
    <property type="match status" value="1"/>
</dbReference>
<dbReference type="SMART" id="SM00414">
    <property type="entry name" value="H2A"/>
    <property type="match status" value="1"/>
</dbReference>
<dbReference type="Gene3D" id="1.10.8.10">
    <property type="entry name" value="DNA helicase RuvA subunit, C-terminal domain"/>
    <property type="match status" value="1"/>
</dbReference>
<feature type="region of interest" description="Disordered" evidence="11">
    <location>
        <begin position="483"/>
        <end position="503"/>
    </location>
</feature>
<feature type="compositionally biased region" description="Basic and acidic residues" evidence="11">
    <location>
        <begin position="486"/>
        <end position="495"/>
    </location>
</feature>
<dbReference type="GO" id="GO:0000792">
    <property type="term" value="C:heterochromatin"/>
    <property type="evidence" value="ECO:0007669"/>
    <property type="project" value="UniProtKB-ARBA"/>
</dbReference>
<evidence type="ECO:0000256" key="8">
    <source>
        <dbReference type="ARBA" id="ARBA00023125"/>
    </source>
</evidence>
<comment type="similarity">
    <text evidence="5">Belongs to the histone H2A family.</text>
</comment>
<feature type="compositionally biased region" description="Basic residues" evidence="11">
    <location>
        <begin position="965"/>
        <end position="983"/>
    </location>
</feature>
<dbReference type="Pfam" id="PF00270">
    <property type="entry name" value="DEAD"/>
    <property type="match status" value="1"/>
</dbReference>
<dbReference type="PRINTS" id="PR00620">
    <property type="entry name" value="HISTONEH2A"/>
</dbReference>
<evidence type="ECO:0000256" key="9">
    <source>
        <dbReference type="ARBA" id="ARBA00023242"/>
    </source>
</evidence>
<dbReference type="CDD" id="cd00074">
    <property type="entry name" value="HFD_H2A"/>
    <property type="match status" value="1"/>
</dbReference>
<dbReference type="Proteomes" id="UP000626092">
    <property type="component" value="Unassembled WGS sequence"/>
</dbReference>
<dbReference type="FunFam" id="1.10.20.10:FF:000026">
    <property type="entry name" value="Histone H2A"/>
    <property type="match status" value="1"/>
</dbReference>
<reference evidence="14" key="1">
    <citation type="submission" date="2019-11" db="EMBL/GenBank/DDBJ databases">
        <authorList>
            <person name="Liu Y."/>
            <person name="Hou J."/>
            <person name="Li T.-Q."/>
            <person name="Guan C.-H."/>
            <person name="Wu X."/>
            <person name="Wu H.-Z."/>
            <person name="Ling F."/>
            <person name="Zhang R."/>
            <person name="Shi X.-G."/>
            <person name="Ren J.-P."/>
            <person name="Chen E.-F."/>
            <person name="Sun J.-M."/>
        </authorList>
    </citation>
    <scope>NUCLEOTIDE SEQUENCE</scope>
    <source>
        <strain evidence="14">Adult_tree_wgs_1</strain>
        <tissue evidence="14">Leaves</tissue>
    </source>
</reference>
<dbReference type="InterPro" id="IPR009072">
    <property type="entry name" value="Histone-fold"/>
</dbReference>
<dbReference type="SMART" id="SM00487">
    <property type="entry name" value="DEXDc"/>
    <property type="match status" value="1"/>
</dbReference>
<dbReference type="Pfam" id="PF16211">
    <property type="entry name" value="Histone_H2A_C"/>
    <property type="match status" value="1"/>
</dbReference>
<dbReference type="InterPro" id="IPR032454">
    <property type="entry name" value="Histone_H2A_C"/>
</dbReference>
<evidence type="ECO:0000256" key="11">
    <source>
        <dbReference type="SAM" id="MobiDB-lite"/>
    </source>
</evidence>
<dbReference type="GO" id="GO:0003682">
    <property type="term" value="F:chromatin binding"/>
    <property type="evidence" value="ECO:0007669"/>
    <property type="project" value="UniProtKB-ARBA"/>
</dbReference>
<dbReference type="InterPro" id="IPR002119">
    <property type="entry name" value="Histone_H2A"/>
</dbReference>
<dbReference type="GO" id="GO:0030527">
    <property type="term" value="F:structural constituent of chromatin"/>
    <property type="evidence" value="ECO:0007669"/>
    <property type="project" value="InterPro"/>
</dbReference>
<proteinExistence type="inferred from homology"/>
<dbReference type="InterPro" id="IPR027417">
    <property type="entry name" value="P-loop_NTPase"/>
</dbReference>
<dbReference type="InterPro" id="IPR011545">
    <property type="entry name" value="DEAD/DEAH_box_helicase_dom"/>
</dbReference>
<dbReference type="SUPFAM" id="SSF52540">
    <property type="entry name" value="P-loop containing nucleoside triphosphate hydrolases"/>
    <property type="match status" value="1"/>
</dbReference>
<feature type="region of interest" description="Disordered" evidence="11">
    <location>
        <begin position="66"/>
        <end position="107"/>
    </location>
</feature>
<evidence type="ECO:0000256" key="2">
    <source>
        <dbReference type="ARBA" id="ARBA00004123"/>
    </source>
</evidence>
<comment type="function">
    <text evidence="1">Core component of nucleosome. Nucleosomes wrap and compact DNA into chromatin, limiting DNA accessibility to the cellular machineries which require DNA as a template. Histones thereby play a central role in transcription regulation, DNA repair, DNA replication and chromosomal stability. DNA accessibility is regulated via a complex set of post-translational modifications of histones, also called histone code, and nucleosome remodeling.</text>
</comment>
<dbReference type="EMBL" id="WJXA01000007">
    <property type="protein sequence ID" value="KAF7138516.1"/>
    <property type="molecule type" value="Genomic_DNA"/>
</dbReference>
<evidence type="ECO:0000259" key="12">
    <source>
        <dbReference type="PROSITE" id="PS50030"/>
    </source>
</evidence>
<dbReference type="GO" id="GO:0070828">
    <property type="term" value="P:heterochromatin organization"/>
    <property type="evidence" value="ECO:0007669"/>
    <property type="project" value="UniProtKB-ARBA"/>
</dbReference>
<keyword evidence="7" id="KW-0158">Chromosome</keyword>
<dbReference type="PANTHER" id="PTHR13710">
    <property type="entry name" value="DNA HELICASE RECQ FAMILY MEMBER"/>
    <property type="match status" value="1"/>
</dbReference>
<dbReference type="InterPro" id="IPR009060">
    <property type="entry name" value="UBA-like_sf"/>
</dbReference>
<feature type="region of interest" description="Disordered" evidence="11">
    <location>
        <begin position="964"/>
        <end position="992"/>
    </location>
</feature>
<dbReference type="FunFam" id="3.40.50.300:FF:001391">
    <property type="entry name" value="ATP-dependent DNA helicase"/>
    <property type="match status" value="1"/>
</dbReference>